<dbReference type="Gene3D" id="3.30.160.60">
    <property type="entry name" value="Classic Zinc Finger"/>
    <property type="match status" value="7"/>
</dbReference>
<evidence type="ECO:0000259" key="12">
    <source>
        <dbReference type="PROSITE" id="PS50157"/>
    </source>
</evidence>
<dbReference type="SUPFAM" id="SSF57667">
    <property type="entry name" value="beta-beta-alpha zinc fingers"/>
    <property type="match status" value="5"/>
</dbReference>
<dbReference type="GO" id="GO:0000978">
    <property type="term" value="F:RNA polymerase II cis-regulatory region sequence-specific DNA binding"/>
    <property type="evidence" value="ECO:0007669"/>
    <property type="project" value="TreeGrafter"/>
</dbReference>
<reference evidence="13 14" key="1">
    <citation type="submission" date="2024-03" db="EMBL/GenBank/DDBJ databases">
        <title>Adaptation during the transition from Ophiocordyceps entomopathogen to insect associate is accompanied by gene loss and intensified selection.</title>
        <authorList>
            <person name="Ward C.M."/>
            <person name="Onetto C.A."/>
            <person name="Borneman A.R."/>
        </authorList>
    </citation>
    <scope>NUCLEOTIDE SEQUENCE [LARGE SCALE GENOMIC DNA]</scope>
    <source>
        <strain evidence="13">AWRI1</strain>
        <tissue evidence="13">Single Adult Female</tissue>
    </source>
</reference>
<evidence type="ECO:0000256" key="6">
    <source>
        <dbReference type="ARBA" id="ARBA00022833"/>
    </source>
</evidence>
<dbReference type="GO" id="GO:0031519">
    <property type="term" value="C:PcG protein complex"/>
    <property type="evidence" value="ECO:0007669"/>
    <property type="project" value="TreeGrafter"/>
</dbReference>
<dbReference type="GO" id="GO:0000785">
    <property type="term" value="C:chromatin"/>
    <property type="evidence" value="ECO:0007669"/>
    <property type="project" value="TreeGrafter"/>
</dbReference>
<dbReference type="FunFam" id="3.30.160.60:FF:001818">
    <property type="entry name" value="GDNF-inducible zinc finger protein 1 isoform X1"/>
    <property type="match status" value="1"/>
</dbReference>
<dbReference type="InterPro" id="IPR036236">
    <property type="entry name" value="Znf_C2H2_sf"/>
</dbReference>
<evidence type="ECO:0000256" key="10">
    <source>
        <dbReference type="ARBA" id="ARBA00023242"/>
    </source>
</evidence>
<dbReference type="FunFam" id="3.30.160.60:FF:002343">
    <property type="entry name" value="Zinc finger protein 33A"/>
    <property type="match status" value="1"/>
</dbReference>
<evidence type="ECO:0000313" key="14">
    <source>
        <dbReference type="Proteomes" id="UP001367676"/>
    </source>
</evidence>
<comment type="caution">
    <text evidence="13">The sequence shown here is derived from an EMBL/GenBank/DDBJ whole genome shotgun (WGS) entry which is preliminary data.</text>
</comment>
<evidence type="ECO:0000256" key="5">
    <source>
        <dbReference type="ARBA" id="ARBA00022771"/>
    </source>
</evidence>
<evidence type="ECO:0000256" key="8">
    <source>
        <dbReference type="ARBA" id="ARBA00023125"/>
    </source>
</evidence>
<keyword evidence="5 11" id="KW-0863">Zinc-finger</keyword>
<dbReference type="PANTHER" id="PTHR14003">
    <property type="entry name" value="TRANSCRIPTIONAL REPRESSOR PROTEIN YY"/>
    <property type="match status" value="1"/>
</dbReference>
<dbReference type="GO" id="GO:0000981">
    <property type="term" value="F:DNA-binding transcription factor activity, RNA polymerase II-specific"/>
    <property type="evidence" value="ECO:0007669"/>
    <property type="project" value="TreeGrafter"/>
</dbReference>
<comment type="similarity">
    <text evidence="2">Belongs to the krueppel C2H2-type zinc-finger protein family.</text>
</comment>
<dbReference type="PROSITE" id="PS00028">
    <property type="entry name" value="ZINC_FINGER_C2H2_1"/>
    <property type="match status" value="9"/>
</dbReference>
<dbReference type="FunFam" id="3.30.160.60:FF:001480">
    <property type="entry name" value="Si:cabz01071911.3"/>
    <property type="match status" value="1"/>
</dbReference>
<dbReference type="Pfam" id="PF00096">
    <property type="entry name" value="zf-C2H2"/>
    <property type="match status" value="6"/>
</dbReference>
<evidence type="ECO:0000256" key="2">
    <source>
        <dbReference type="ARBA" id="ARBA00006991"/>
    </source>
</evidence>
<dbReference type="FunFam" id="3.30.160.60:FF:001270">
    <property type="entry name" value="zinc finger protein 583 isoform X1"/>
    <property type="match status" value="1"/>
</dbReference>
<feature type="domain" description="C2H2-type" evidence="12">
    <location>
        <begin position="267"/>
        <end position="294"/>
    </location>
</feature>
<dbReference type="InterPro" id="IPR013087">
    <property type="entry name" value="Znf_C2H2_type"/>
</dbReference>
<dbReference type="EMBL" id="JBBCAQ010000006">
    <property type="protein sequence ID" value="KAK7603552.1"/>
    <property type="molecule type" value="Genomic_DNA"/>
</dbReference>
<evidence type="ECO:0000256" key="7">
    <source>
        <dbReference type="ARBA" id="ARBA00023015"/>
    </source>
</evidence>
<keyword evidence="4" id="KW-0677">Repeat</keyword>
<feature type="domain" description="C2H2-type" evidence="12">
    <location>
        <begin position="229"/>
        <end position="256"/>
    </location>
</feature>
<evidence type="ECO:0000256" key="4">
    <source>
        <dbReference type="ARBA" id="ARBA00022737"/>
    </source>
</evidence>
<feature type="domain" description="C2H2-type" evidence="12">
    <location>
        <begin position="407"/>
        <end position="434"/>
    </location>
</feature>
<dbReference type="Proteomes" id="UP001367676">
    <property type="component" value="Unassembled WGS sequence"/>
</dbReference>
<name>A0AAN9TTF6_9HEMI</name>
<gene>
    <name evidence="13" type="ORF">V9T40_003551</name>
</gene>
<keyword evidence="10" id="KW-0539">Nucleus</keyword>
<feature type="domain" description="C2H2-type" evidence="12">
    <location>
        <begin position="351"/>
        <end position="378"/>
    </location>
</feature>
<proteinExistence type="inferred from homology"/>
<dbReference type="AlphaFoldDB" id="A0AAN9TTF6"/>
<dbReference type="GO" id="GO:0008270">
    <property type="term" value="F:zinc ion binding"/>
    <property type="evidence" value="ECO:0007669"/>
    <property type="project" value="UniProtKB-KW"/>
</dbReference>
<dbReference type="PROSITE" id="PS50157">
    <property type="entry name" value="ZINC_FINGER_C2H2_2"/>
    <property type="match status" value="8"/>
</dbReference>
<keyword evidence="9" id="KW-0804">Transcription</keyword>
<feature type="domain" description="C2H2-type" evidence="12">
    <location>
        <begin position="323"/>
        <end position="350"/>
    </location>
</feature>
<feature type="domain" description="C2H2-type" evidence="12">
    <location>
        <begin position="172"/>
        <end position="199"/>
    </location>
</feature>
<evidence type="ECO:0000256" key="9">
    <source>
        <dbReference type="ARBA" id="ARBA00023163"/>
    </source>
</evidence>
<protein>
    <recommendedName>
        <fullName evidence="12">C2H2-type domain-containing protein</fullName>
    </recommendedName>
</protein>
<evidence type="ECO:0000256" key="1">
    <source>
        <dbReference type="ARBA" id="ARBA00004123"/>
    </source>
</evidence>
<keyword evidence="8" id="KW-0238">DNA-binding</keyword>
<comment type="subcellular location">
    <subcellularLocation>
        <location evidence="1">Nucleus</location>
    </subcellularLocation>
</comment>
<feature type="domain" description="C2H2-type" evidence="12">
    <location>
        <begin position="379"/>
        <end position="406"/>
    </location>
</feature>
<feature type="domain" description="C2H2-type" evidence="12">
    <location>
        <begin position="295"/>
        <end position="322"/>
    </location>
</feature>
<sequence length="441" mass="50286">MNDTVKLEVDTSNIPSGWKIPENHSKLTVAPPNCYLLNCNVPPMILNVENANDSIALSNLIVKGNLAEQSACITRLKNSQLKIDFSDNVIDVGDINLFACGTVKYNPNMLLQVELNTNDGSLAPQNQIVMNTFNPSVPENINPPFKHESVLPYSLSVSDSEQVEQIEPTKCLKCGICDKEFTDEDDLKVHTNAHSQRTKSRRCDYCELTFPSKGKWYTHFKTHFNDPSFDCAFCNHTFVTEKYLEEHLKFHAAKSTQTTNNAEERTFPCTFCDKEFPDRAGVLFHLRIHTSDVVFRCMYCGKMFLNKSELNLHVRTHTGDKAHVCKLCKKTFLTTSNLKQHLRIHTGDKPFCCTLCLKTFSNKSNLMQHIKVHTGEKPYRCTYCEKSFTTTSNLTQHLRTHTGIKPYVCDECGKAFINKSNLSQHRKVHQSTQQKEEDEEN</sequence>
<dbReference type="FunFam" id="3.30.160.60:FF:000295">
    <property type="entry name" value="zinc finger protein 19"/>
    <property type="match status" value="1"/>
</dbReference>
<dbReference type="SMART" id="SM00355">
    <property type="entry name" value="ZnF_C2H2"/>
    <property type="match status" value="9"/>
</dbReference>
<keyword evidence="6" id="KW-0862">Zinc</keyword>
<keyword evidence="3" id="KW-0479">Metal-binding</keyword>
<evidence type="ECO:0000313" key="13">
    <source>
        <dbReference type="EMBL" id="KAK7603552.1"/>
    </source>
</evidence>
<keyword evidence="7" id="KW-0805">Transcription regulation</keyword>
<dbReference type="GO" id="GO:0005667">
    <property type="term" value="C:transcription regulator complex"/>
    <property type="evidence" value="ECO:0007669"/>
    <property type="project" value="TreeGrafter"/>
</dbReference>
<accession>A0AAN9TTF6</accession>
<evidence type="ECO:0000256" key="11">
    <source>
        <dbReference type="PROSITE-ProRule" id="PRU00042"/>
    </source>
</evidence>
<keyword evidence="14" id="KW-1185">Reference proteome</keyword>
<organism evidence="13 14">
    <name type="scientific">Parthenolecanium corni</name>
    <dbReference type="NCBI Taxonomy" id="536013"/>
    <lineage>
        <taxon>Eukaryota</taxon>
        <taxon>Metazoa</taxon>
        <taxon>Ecdysozoa</taxon>
        <taxon>Arthropoda</taxon>
        <taxon>Hexapoda</taxon>
        <taxon>Insecta</taxon>
        <taxon>Pterygota</taxon>
        <taxon>Neoptera</taxon>
        <taxon>Paraneoptera</taxon>
        <taxon>Hemiptera</taxon>
        <taxon>Sternorrhyncha</taxon>
        <taxon>Coccoidea</taxon>
        <taxon>Coccidae</taxon>
        <taxon>Parthenolecanium</taxon>
    </lineage>
</organism>
<dbReference type="PANTHER" id="PTHR14003:SF23">
    <property type="entry name" value="ZINC FINGER PROTEIN 143"/>
    <property type="match status" value="1"/>
</dbReference>
<evidence type="ECO:0000256" key="3">
    <source>
        <dbReference type="ARBA" id="ARBA00022723"/>
    </source>
</evidence>